<evidence type="ECO:0000256" key="2">
    <source>
        <dbReference type="ARBA" id="ARBA00022475"/>
    </source>
</evidence>
<feature type="domain" description="Major facilitator superfamily (MFS) profile" evidence="7">
    <location>
        <begin position="28"/>
        <end position="409"/>
    </location>
</feature>
<evidence type="ECO:0000256" key="4">
    <source>
        <dbReference type="ARBA" id="ARBA00022989"/>
    </source>
</evidence>
<feature type="transmembrane region" description="Helical" evidence="6">
    <location>
        <begin position="62"/>
        <end position="82"/>
    </location>
</feature>
<dbReference type="InterPro" id="IPR050189">
    <property type="entry name" value="MFS_Efflux_Transporters"/>
</dbReference>
<sequence>MVLLIMRRIAESVEAARAEFRGDGRGWSVVAVALGWAMIVGTMLSVPAVLPFVRAEFTVSNTQAGLAVTAMWLVYGACQFPMGLLTDRVGERRMLLGAMALGAAVAAAFAVSPTFPVFAASAALFGIVGGLFATPRVTLLSRAYPENSGTAIGVVMAVGNAGSSLLPAGVGLLAAAVGWRAGFGLEIPLFLVAFGALWLSIPGRRPAERVSDDKPLGELVPRVLAAVRQREILLVTAAVTLTFFTFQGMTAFLATYLVAEKAIGDSTAALLYGGLFAVAAITQPLAGRIADRTAKRAVLVAITGVYAVLLVALVVSGERLVLGAVVVLLGTQRGATPVATSYIVAALPAEIRGSGYGLLRTVFTTVSSSAAVVVGVFADAALFDAAFLLLSVMAALATGCYLLLPSAEL</sequence>
<dbReference type="InterPro" id="IPR020846">
    <property type="entry name" value="MFS_dom"/>
</dbReference>
<dbReference type="Proteomes" id="UP000823736">
    <property type="component" value="Unassembled WGS sequence"/>
</dbReference>
<organism evidence="8 9">
    <name type="scientific">Halolamina salifodinae</name>
    <dbReference type="NCBI Taxonomy" id="1202767"/>
    <lineage>
        <taxon>Archaea</taxon>
        <taxon>Methanobacteriati</taxon>
        <taxon>Methanobacteriota</taxon>
        <taxon>Stenosarchaea group</taxon>
        <taxon>Halobacteria</taxon>
        <taxon>Halobacteriales</taxon>
        <taxon>Haloferacaceae</taxon>
    </lineage>
</organism>
<feature type="transmembrane region" description="Helical" evidence="6">
    <location>
        <begin position="298"/>
        <end position="315"/>
    </location>
</feature>
<feature type="transmembrane region" description="Helical" evidence="6">
    <location>
        <begin position="232"/>
        <end position="257"/>
    </location>
</feature>
<dbReference type="Gene3D" id="1.20.1250.20">
    <property type="entry name" value="MFS general substrate transporter like domains"/>
    <property type="match status" value="2"/>
</dbReference>
<keyword evidence="9" id="KW-1185">Reference proteome</keyword>
<dbReference type="PANTHER" id="PTHR43124:SF3">
    <property type="entry name" value="CHLORAMPHENICOL EFFLUX PUMP RV0191"/>
    <property type="match status" value="1"/>
</dbReference>
<comment type="subcellular location">
    <subcellularLocation>
        <location evidence="1">Cell membrane</location>
        <topology evidence="1">Multi-pass membrane protein</topology>
    </subcellularLocation>
</comment>
<dbReference type="PANTHER" id="PTHR43124">
    <property type="entry name" value="PURINE EFFLUX PUMP PBUE"/>
    <property type="match status" value="1"/>
</dbReference>
<feature type="transmembrane region" description="Helical" evidence="6">
    <location>
        <begin position="383"/>
        <end position="404"/>
    </location>
</feature>
<comment type="caution">
    <text evidence="8">The sequence shown here is derived from an EMBL/GenBank/DDBJ whole genome shotgun (WGS) entry which is preliminary data.</text>
</comment>
<dbReference type="AlphaFoldDB" id="A0A8T4GVX0"/>
<dbReference type="GO" id="GO:0022857">
    <property type="term" value="F:transmembrane transporter activity"/>
    <property type="evidence" value="ECO:0007669"/>
    <property type="project" value="InterPro"/>
</dbReference>
<feature type="transmembrane region" description="Helical" evidence="6">
    <location>
        <begin position="117"/>
        <end position="139"/>
    </location>
</feature>
<evidence type="ECO:0000256" key="3">
    <source>
        <dbReference type="ARBA" id="ARBA00022692"/>
    </source>
</evidence>
<evidence type="ECO:0000313" key="8">
    <source>
        <dbReference type="EMBL" id="MBP1987147.1"/>
    </source>
</evidence>
<keyword evidence="3 6" id="KW-0812">Transmembrane</keyword>
<dbReference type="SUPFAM" id="SSF103473">
    <property type="entry name" value="MFS general substrate transporter"/>
    <property type="match status" value="1"/>
</dbReference>
<evidence type="ECO:0000313" key="9">
    <source>
        <dbReference type="Proteomes" id="UP000823736"/>
    </source>
</evidence>
<gene>
    <name evidence="8" type="ORF">J2753_001645</name>
</gene>
<dbReference type="InterPro" id="IPR036259">
    <property type="entry name" value="MFS_trans_sf"/>
</dbReference>
<keyword evidence="2" id="KW-1003">Cell membrane</keyword>
<protein>
    <submittedName>
        <fullName evidence="8">Putative MFS family arabinose efflux permease</fullName>
    </submittedName>
</protein>
<name>A0A8T4GVX0_9EURY</name>
<dbReference type="PROSITE" id="PS50850">
    <property type="entry name" value="MFS"/>
    <property type="match status" value="1"/>
</dbReference>
<feature type="transmembrane region" description="Helical" evidence="6">
    <location>
        <begin position="27"/>
        <end position="50"/>
    </location>
</feature>
<feature type="transmembrane region" description="Helical" evidence="6">
    <location>
        <begin position="151"/>
        <end position="177"/>
    </location>
</feature>
<dbReference type="GO" id="GO:0005886">
    <property type="term" value="C:plasma membrane"/>
    <property type="evidence" value="ECO:0007669"/>
    <property type="project" value="UniProtKB-SubCell"/>
</dbReference>
<reference evidence="8" key="1">
    <citation type="submission" date="2021-03" db="EMBL/GenBank/DDBJ databases">
        <title>Genomic Encyclopedia of Type Strains, Phase IV (KMG-IV): sequencing the most valuable type-strain genomes for metagenomic binning, comparative biology and taxonomic classification.</title>
        <authorList>
            <person name="Goeker M."/>
        </authorList>
    </citation>
    <scope>NUCLEOTIDE SEQUENCE</scope>
    <source>
        <strain evidence="8">DSM 26232</strain>
    </source>
</reference>
<dbReference type="EMBL" id="JAGGLC010000003">
    <property type="protein sequence ID" value="MBP1987147.1"/>
    <property type="molecule type" value="Genomic_DNA"/>
</dbReference>
<feature type="transmembrane region" description="Helical" evidence="6">
    <location>
        <begin position="269"/>
        <end position="286"/>
    </location>
</feature>
<dbReference type="Pfam" id="PF07690">
    <property type="entry name" value="MFS_1"/>
    <property type="match status" value="1"/>
</dbReference>
<evidence type="ECO:0000256" key="1">
    <source>
        <dbReference type="ARBA" id="ARBA00004651"/>
    </source>
</evidence>
<feature type="transmembrane region" description="Helical" evidence="6">
    <location>
        <begin position="183"/>
        <end position="201"/>
    </location>
</feature>
<dbReference type="OrthoDB" id="29061at2157"/>
<feature type="transmembrane region" description="Helical" evidence="6">
    <location>
        <begin position="94"/>
        <end position="111"/>
    </location>
</feature>
<evidence type="ECO:0000256" key="5">
    <source>
        <dbReference type="ARBA" id="ARBA00023136"/>
    </source>
</evidence>
<feature type="transmembrane region" description="Helical" evidence="6">
    <location>
        <begin position="357"/>
        <end position="377"/>
    </location>
</feature>
<dbReference type="InterPro" id="IPR011701">
    <property type="entry name" value="MFS"/>
</dbReference>
<feature type="transmembrane region" description="Helical" evidence="6">
    <location>
        <begin position="321"/>
        <end position="345"/>
    </location>
</feature>
<accession>A0A8T4GVX0</accession>
<keyword evidence="5 6" id="KW-0472">Membrane</keyword>
<dbReference type="RefSeq" id="WP_209491425.1">
    <property type="nucleotide sequence ID" value="NZ_JAGGLC010000003.1"/>
</dbReference>
<evidence type="ECO:0000259" key="7">
    <source>
        <dbReference type="PROSITE" id="PS50850"/>
    </source>
</evidence>
<evidence type="ECO:0000256" key="6">
    <source>
        <dbReference type="SAM" id="Phobius"/>
    </source>
</evidence>
<keyword evidence="4 6" id="KW-1133">Transmembrane helix</keyword>
<proteinExistence type="predicted"/>